<reference evidence="2" key="1">
    <citation type="submission" date="2011-04" db="EMBL/GenBank/DDBJ databases">
        <title>Evolution of plant cell wall degrading machinery underlies the functional diversity of forest fungi.</title>
        <authorList>
            <consortium name="US DOE Joint Genome Institute (JGI-PGF)"/>
            <person name="Eastwood D.C."/>
            <person name="Floudas D."/>
            <person name="Binder M."/>
            <person name="Majcherczyk A."/>
            <person name="Schneider P."/>
            <person name="Aerts A."/>
            <person name="Asiegbu F.O."/>
            <person name="Baker S.E."/>
            <person name="Barry K."/>
            <person name="Bendiksby M."/>
            <person name="Blumentritt M."/>
            <person name="Coutinho P.M."/>
            <person name="Cullen D."/>
            <person name="Cullen D."/>
            <person name="Gathman A."/>
            <person name="Goodell B."/>
            <person name="Henrissat B."/>
            <person name="Ihrmark K."/>
            <person name="Kauserud H."/>
            <person name="Kohler A."/>
            <person name="LaButti K."/>
            <person name="Lapidus A."/>
            <person name="Lavin J.L."/>
            <person name="Lee Y.-H."/>
            <person name="Lindquist E."/>
            <person name="Lilly W."/>
            <person name="Lucas S."/>
            <person name="Morin E."/>
            <person name="Murat C."/>
            <person name="Oguiza J.A."/>
            <person name="Park J."/>
            <person name="Pisabarro A.G."/>
            <person name="Riley R."/>
            <person name="Rosling A."/>
            <person name="Salamov A."/>
            <person name="Schmidt O."/>
            <person name="Schmutz J."/>
            <person name="Skrede I."/>
            <person name="Stenlid J."/>
            <person name="Wiebenga A."/>
            <person name="Xie X."/>
            <person name="Kues U."/>
            <person name="Hibbett D.S."/>
            <person name="Hoffmeister D."/>
            <person name="Hogberg N."/>
            <person name="Martin F."/>
            <person name="Grigoriev I.V."/>
            <person name="Watkinson S.C."/>
        </authorList>
    </citation>
    <scope>NUCLEOTIDE SEQUENCE</scope>
    <source>
        <strain evidence="2">S7.9</strain>
    </source>
</reference>
<dbReference type="KEGG" id="sla:SERLADRAFT_470662"/>
<dbReference type="EMBL" id="GL945435">
    <property type="protein sequence ID" value="EGO24030.1"/>
    <property type="molecule type" value="Genomic_DNA"/>
</dbReference>
<accession>F8NZL0</accession>
<organism>
    <name type="scientific">Serpula lacrymans var. lacrymans (strain S7.9)</name>
    <name type="common">Dry rot fungus</name>
    <dbReference type="NCBI Taxonomy" id="578457"/>
    <lineage>
        <taxon>Eukaryota</taxon>
        <taxon>Fungi</taxon>
        <taxon>Dikarya</taxon>
        <taxon>Basidiomycota</taxon>
        <taxon>Agaricomycotina</taxon>
        <taxon>Agaricomycetes</taxon>
        <taxon>Agaricomycetidae</taxon>
        <taxon>Boletales</taxon>
        <taxon>Coniophorineae</taxon>
        <taxon>Serpulaceae</taxon>
        <taxon>Serpula</taxon>
    </lineage>
</organism>
<gene>
    <name evidence="2" type="ORF">SERLADRAFT_470662</name>
</gene>
<dbReference type="AlphaFoldDB" id="F8NZL0"/>
<dbReference type="GeneID" id="18819797"/>
<sequence>MKCVAIKKEYAALDSATSDRRGIQRQAACSHRETPRKTRRPKSLLGGSEWDVAVV</sequence>
<name>F8NZL0_SERL9</name>
<feature type="region of interest" description="Disordered" evidence="1">
    <location>
        <begin position="22"/>
        <end position="55"/>
    </location>
</feature>
<evidence type="ECO:0000313" key="2">
    <source>
        <dbReference type="EMBL" id="EGO24030.1"/>
    </source>
</evidence>
<protein>
    <submittedName>
        <fullName evidence="2">Uncharacterized protein</fullName>
    </submittedName>
</protein>
<dbReference type="Proteomes" id="UP000008064">
    <property type="component" value="Unassembled WGS sequence"/>
</dbReference>
<proteinExistence type="predicted"/>
<dbReference type="RefSeq" id="XP_007319792.1">
    <property type="nucleotide sequence ID" value="XM_007319730.1"/>
</dbReference>
<evidence type="ECO:0000256" key="1">
    <source>
        <dbReference type="SAM" id="MobiDB-lite"/>
    </source>
</evidence>
<dbReference type="HOGENOM" id="CLU_3033841_0_0_1"/>